<feature type="domain" description="Asparaginase/glutaminase C-terminal" evidence="7">
    <location>
        <begin position="357"/>
        <end position="463"/>
    </location>
</feature>
<dbReference type="AlphaFoldDB" id="A0A8S9YV39"/>
<evidence type="ECO:0000256" key="5">
    <source>
        <dbReference type="PROSITE-ProRule" id="PRU10100"/>
    </source>
</evidence>
<dbReference type="CDD" id="cd08963">
    <property type="entry name" value="L-asparaginase_I"/>
    <property type="match status" value="1"/>
</dbReference>
<dbReference type="GO" id="GO:0009066">
    <property type="term" value="P:aspartate family amino acid metabolic process"/>
    <property type="evidence" value="ECO:0007669"/>
    <property type="project" value="UniProtKB-ARBA"/>
</dbReference>
<dbReference type="PROSITE" id="PS50088">
    <property type="entry name" value="ANK_REPEAT"/>
    <property type="match status" value="2"/>
</dbReference>
<dbReference type="SUPFAM" id="SSF48403">
    <property type="entry name" value="Ankyrin repeat"/>
    <property type="match status" value="1"/>
</dbReference>
<dbReference type="Pfam" id="PF17763">
    <property type="entry name" value="Asparaginase_C"/>
    <property type="match status" value="1"/>
</dbReference>
<feature type="repeat" description="ANK" evidence="4">
    <location>
        <begin position="601"/>
        <end position="635"/>
    </location>
</feature>
<dbReference type="InterPro" id="IPR027473">
    <property type="entry name" value="L-asparaginase_C"/>
</dbReference>
<name>A0A8S9YV39_9TREM</name>
<dbReference type="PIRSF" id="PIRSF001220">
    <property type="entry name" value="L-ASNase_gatD"/>
    <property type="match status" value="1"/>
</dbReference>
<keyword evidence="2" id="KW-0378">Hydrolase</keyword>
<dbReference type="SMART" id="SM00248">
    <property type="entry name" value="ANK"/>
    <property type="match status" value="3"/>
</dbReference>
<dbReference type="Proteomes" id="UP000822476">
    <property type="component" value="Unassembled WGS sequence"/>
</dbReference>
<dbReference type="PROSITE" id="PS50297">
    <property type="entry name" value="ANK_REP_REGION"/>
    <property type="match status" value="2"/>
</dbReference>
<evidence type="ECO:0000259" key="7">
    <source>
        <dbReference type="Pfam" id="PF17763"/>
    </source>
</evidence>
<proteinExistence type="predicted"/>
<dbReference type="SFLD" id="SFLDS00057">
    <property type="entry name" value="Glutaminase/Asparaginase"/>
    <property type="match status" value="1"/>
</dbReference>
<dbReference type="OrthoDB" id="542841at2759"/>
<dbReference type="PANTHER" id="PTHR11707">
    <property type="entry name" value="L-ASPARAGINASE"/>
    <property type="match status" value="1"/>
</dbReference>
<dbReference type="InterPro" id="IPR027474">
    <property type="entry name" value="L-asparaginase_N"/>
</dbReference>
<dbReference type="InterPro" id="IPR002110">
    <property type="entry name" value="Ankyrin_rpt"/>
</dbReference>
<reference evidence="8" key="1">
    <citation type="submission" date="2019-07" db="EMBL/GenBank/DDBJ databases">
        <title>Annotation for the trematode Paragonimus miyazaki's.</title>
        <authorList>
            <person name="Choi Y.-J."/>
        </authorList>
    </citation>
    <scope>NUCLEOTIDE SEQUENCE</scope>
    <source>
        <strain evidence="8">Japan</strain>
    </source>
</reference>
<keyword evidence="9" id="KW-1185">Reference proteome</keyword>
<feature type="binding site" evidence="3">
    <location>
        <position position="190"/>
    </location>
    <ligand>
        <name>substrate</name>
    </ligand>
</feature>
<dbReference type="SUPFAM" id="SSF53774">
    <property type="entry name" value="Glutaminase/Asparaginase"/>
    <property type="match status" value="1"/>
</dbReference>
<feature type="active site" evidence="5">
    <location>
        <position position="221"/>
    </location>
</feature>
<dbReference type="InterPro" id="IPR037152">
    <property type="entry name" value="L-asparaginase_N_sf"/>
</dbReference>
<dbReference type="EC" id="3.5.1.1" evidence="1"/>
<evidence type="ECO:0000256" key="1">
    <source>
        <dbReference type="ARBA" id="ARBA00012920"/>
    </source>
</evidence>
<gene>
    <name evidence="8" type="ORF">EG68_05094</name>
</gene>
<feature type="domain" description="L-asparaginase N-terminal" evidence="6">
    <location>
        <begin position="85"/>
        <end position="332"/>
    </location>
</feature>
<dbReference type="FunFam" id="3.40.50.40:FF:000001">
    <property type="entry name" value="L-asparaginase 1"/>
    <property type="match status" value="1"/>
</dbReference>
<dbReference type="InterPro" id="IPR027475">
    <property type="entry name" value="Asparaginase/glutaminase_AS2"/>
</dbReference>
<dbReference type="Gene3D" id="3.40.50.40">
    <property type="match status" value="1"/>
</dbReference>
<dbReference type="InterPro" id="IPR036770">
    <property type="entry name" value="Ankyrin_rpt-contain_sf"/>
</dbReference>
<sequence>MVLPYTHNIKARYLSAPLCCGATMSSKHVTDENHQEKCSSEELKRWNICKLDESTQASCLARPAVDPFMLDDALQDADCSAVSSVLVLYTGGTIGMRQVDGAYQPVPNFLIRSIMKMPTFNDPHYHRRNRRSSVSTDYTRSPSFHLNEEDLDQTFVTQSSSSNTTFVLPLTKDRRRIFYTIAEYTPLLDSSDMTMDDWVRIARDIHSYYDYFDGFIVLHGTDTLAYTAAALSFMLEHLGKPVILTGSQLPIFEFRSDGWNNFLGALMIAGGGYPIPEVTVFFHDQASLIVCAMSLFYHLFRGSRVVKCSSNEFHAFASPNFPALAKFGSEMVFFPHLLFRPVGIQQPFSVHTDLCRDVTVLNIFPSIAAEHVATFLAPPTKGVVIRTYGAGNVPASRKDLLAIFKAASERGVLMVNVTQCYRGGVKAVYSTGMILNEYGVIPGYDITTEAALTKLAYVLGKKEYADVATKRIMLLRALRGEVTIEGEDAQTAKLFKFHFDQIKLERNLLTYFADLFAEAKLDDPDGRGLMWARRLTPALACVAAASNNIASLEELYRVLGHLQLSDCDGRSTLHRAVRHGHISATKFLLEHGVSVHTRDLWGKTPIDYAIQSPNTTPALIRLLLEAGARLSFTDFQVPRAVNAAAAAGDVKRLQLYRLAGCALEEWDAEGRNSLHVAVANRQLAAIEFLVSPKQQCSGACSQRGTESNGDCKTNEQMTQYCDCYLGGAGIDPRSRTRWGTTAIDEAILRRFDDVVDILQAVLIS</sequence>
<dbReference type="PANTHER" id="PTHR11707:SF28">
    <property type="entry name" value="60 KDA LYSOPHOSPHOLIPASE"/>
    <property type="match status" value="1"/>
</dbReference>
<feature type="binding site" evidence="3">
    <location>
        <begin position="221"/>
        <end position="222"/>
    </location>
    <ligand>
        <name>substrate</name>
    </ligand>
</feature>
<evidence type="ECO:0000256" key="4">
    <source>
        <dbReference type="PROSITE-ProRule" id="PRU00023"/>
    </source>
</evidence>
<dbReference type="PROSITE" id="PS00917">
    <property type="entry name" value="ASN_GLN_ASE_2"/>
    <property type="match status" value="1"/>
</dbReference>
<evidence type="ECO:0000256" key="3">
    <source>
        <dbReference type="PIRSR" id="PIRSR001220-2"/>
    </source>
</evidence>
<dbReference type="Gene3D" id="3.40.50.1170">
    <property type="entry name" value="L-asparaginase, N-terminal domain"/>
    <property type="match status" value="1"/>
</dbReference>
<dbReference type="Gene3D" id="1.25.40.20">
    <property type="entry name" value="Ankyrin repeat-containing domain"/>
    <property type="match status" value="2"/>
</dbReference>
<dbReference type="SMART" id="SM00870">
    <property type="entry name" value="Asparaginase"/>
    <property type="match status" value="1"/>
</dbReference>
<protein>
    <recommendedName>
        <fullName evidence="1">asparaginase</fullName>
        <ecNumber evidence="1">3.5.1.1</ecNumber>
    </recommendedName>
</protein>
<dbReference type="EMBL" id="JTDE01002505">
    <property type="protein sequence ID" value="KAF7257266.1"/>
    <property type="molecule type" value="Genomic_DNA"/>
</dbReference>
<keyword evidence="4" id="KW-0040">ANK repeat</keyword>
<organism evidence="8 9">
    <name type="scientific">Paragonimus skrjabini miyazakii</name>
    <dbReference type="NCBI Taxonomy" id="59628"/>
    <lineage>
        <taxon>Eukaryota</taxon>
        <taxon>Metazoa</taxon>
        <taxon>Spiralia</taxon>
        <taxon>Lophotrochozoa</taxon>
        <taxon>Platyhelminthes</taxon>
        <taxon>Trematoda</taxon>
        <taxon>Digenea</taxon>
        <taxon>Plagiorchiida</taxon>
        <taxon>Troglotremata</taxon>
        <taxon>Troglotrematidae</taxon>
        <taxon>Paragonimus</taxon>
    </lineage>
</organism>
<evidence type="ECO:0000313" key="9">
    <source>
        <dbReference type="Proteomes" id="UP000822476"/>
    </source>
</evidence>
<dbReference type="GO" id="GO:0004067">
    <property type="term" value="F:asparaginase activity"/>
    <property type="evidence" value="ECO:0007669"/>
    <property type="project" value="UniProtKB-UniRule"/>
</dbReference>
<dbReference type="InterPro" id="IPR036152">
    <property type="entry name" value="Asp/glu_Ase-like_sf"/>
</dbReference>
<dbReference type="PRINTS" id="PR00139">
    <property type="entry name" value="ASNGLNASE"/>
</dbReference>
<dbReference type="InterPro" id="IPR041725">
    <property type="entry name" value="L-asparaginase_I"/>
</dbReference>
<evidence type="ECO:0000259" key="6">
    <source>
        <dbReference type="Pfam" id="PF00710"/>
    </source>
</evidence>
<dbReference type="PROSITE" id="PS51732">
    <property type="entry name" value="ASN_GLN_ASE_3"/>
    <property type="match status" value="1"/>
</dbReference>
<evidence type="ECO:0000313" key="8">
    <source>
        <dbReference type="EMBL" id="KAF7257266.1"/>
    </source>
</evidence>
<dbReference type="Pfam" id="PF00710">
    <property type="entry name" value="Asparaginase"/>
    <property type="match status" value="1"/>
</dbReference>
<comment type="caution">
    <text evidence="8">The sequence shown here is derived from an EMBL/GenBank/DDBJ whole genome shotgun (WGS) entry which is preliminary data.</text>
</comment>
<accession>A0A8S9YV39</accession>
<feature type="repeat" description="ANK" evidence="4">
    <location>
        <begin position="568"/>
        <end position="600"/>
    </location>
</feature>
<dbReference type="PIRSF" id="PIRSF500176">
    <property type="entry name" value="L_ASNase"/>
    <property type="match status" value="1"/>
</dbReference>
<dbReference type="InterPro" id="IPR040919">
    <property type="entry name" value="Asparaginase_C"/>
</dbReference>
<dbReference type="Pfam" id="PF12796">
    <property type="entry name" value="Ank_2"/>
    <property type="match status" value="1"/>
</dbReference>
<evidence type="ECO:0000256" key="2">
    <source>
        <dbReference type="ARBA" id="ARBA00022801"/>
    </source>
</evidence>
<dbReference type="InterPro" id="IPR006034">
    <property type="entry name" value="Asparaginase/glutaminase-like"/>
</dbReference>